<accession>A0AC61NDL6</accession>
<keyword evidence="2" id="KW-1185">Reference proteome</keyword>
<proteinExistence type="predicted"/>
<protein>
    <submittedName>
        <fullName evidence="1">Aminodeoxychorismate/anthranilate synthase component II</fullName>
    </submittedName>
</protein>
<dbReference type="Proteomes" id="UP000826212">
    <property type="component" value="Chromosome"/>
</dbReference>
<evidence type="ECO:0000313" key="2">
    <source>
        <dbReference type="Proteomes" id="UP000826212"/>
    </source>
</evidence>
<sequence>MKRVIIIDNDDSFTYNLKQLISNSSIGVEEVVVVSHQTVTLEEIVSFTHIIFSPGPSLPKDRPKMYEILEHYESSKVILGVCLGHQAIGSFYGAPLVQLKEVVHGQQKMIYWNNQEKCRLTTKENTMVGLYHSWYVEQFNPLMPIIVSAKDEQGRIMAIEHKEYNVFGVQFHPESIMTTQGQEMIDHWLSLG</sequence>
<gene>
    <name evidence="1" type="ORF">K4L44_13895</name>
</gene>
<reference evidence="1" key="1">
    <citation type="submission" date="2021-08" db="EMBL/GenBank/DDBJ databases">
        <title>Novel anaerobic bacterium isolated from sea squirt in East Sea, Republic of Korea.</title>
        <authorList>
            <person name="Nguyen T.H."/>
            <person name="Li Z."/>
            <person name="Lee Y.-J."/>
            <person name="Ko J."/>
            <person name="Kim S.-G."/>
        </authorList>
    </citation>
    <scope>NUCLEOTIDE SEQUENCE</scope>
    <source>
        <strain evidence="1">KCTC 25031</strain>
    </source>
</reference>
<organism evidence="1 2">
    <name type="scientific">Halosquirtibacter laminarini</name>
    <dbReference type="NCBI Taxonomy" id="3374600"/>
    <lineage>
        <taxon>Bacteria</taxon>
        <taxon>Pseudomonadati</taxon>
        <taxon>Bacteroidota</taxon>
        <taxon>Bacteroidia</taxon>
        <taxon>Marinilabiliales</taxon>
        <taxon>Prolixibacteraceae</taxon>
        <taxon>Halosquirtibacter</taxon>
    </lineage>
</organism>
<name>A0AC61NDL6_9BACT</name>
<dbReference type="EMBL" id="CP081303">
    <property type="protein sequence ID" value="QZE13646.1"/>
    <property type="molecule type" value="Genomic_DNA"/>
</dbReference>
<evidence type="ECO:0000313" key="1">
    <source>
        <dbReference type="EMBL" id="QZE13646.1"/>
    </source>
</evidence>